<evidence type="ECO:0000256" key="11">
    <source>
        <dbReference type="ARBA" id="ARBA00023163"/>
    </source>
</evidence>
<evidence type="ECO:0000256" key="3">
    <source>
        <dbReference type="ARBA" id="ARBA00022553"/>
    </source>
</evidence>
<dbReference type="FunFam" id="3.30.565.10:FF:000037">
    <property type="entry name" value="Hybrid sensor histidine kinase/response regulator"/>
    <property type="match status" value="1"/>
</dbReference>
<feature type="domain" description="Histidine kinase" evidence="15">
    <location>
        <begin position="805"/>
        <end position="1020"/>
    </location>
</feature>
<dbReference type="HOGENOM" id="CLU_000445_28_1_10"/>
<comment type="caution">
    <text evidence="17">The sequence shown here is derived from an EMBL/GenBank/DDBJ whole genome shotgun (WGS) entry which is preliminary data.</text>
</comment>
<dbReference type="InterPro" id="IPR015943">
    <property type="entry name" value="WD40/YVTN_repeat-like_dom_sf"/>
</dbReference>
<dbReference type="InterPro" id="IPR004358">
    <property type="entry name" value="Sig_transdc_His_kin-like_C"/>
</dbReference>
<dbReference type="Pfam" id="PF00512">
    <property type="entry name" value="HisKA"/>
    <property type="match status" value="1"/>
</dbReference>
<feature type="domain" description="Response regulatory" evidence="16">
    <location>
        <begin position="1068"/>
        <end position="1183"/>
    </location>
</feature>
<feature type="transmembrane region" description="Helical" evidence="13">
    <location>
        <begin position="751"/>
        <end position="769"/>
    </location>
</feature>
<evidence type="ECO:0000256" key="1">
    <source>
        <dbReference type="ARBA" id="ARBA00000085"/>
    </source>
</evidence>
<dbReference type="SMART" id="SM00448">
    <property type="entry name" value="REC"/>
    <property type="match status" value="1"/>
</dbReference>
<feature type="modified residue" description="4-aspartylphosphate" evidence="12">
    <location>
        <position position="1116"/>
    </location>
</feature>
<dbReference type="InterPro" id="IPR018060">
    <property type="entry name" value="HTH_AraC"/>
</dbReference>
<reference evidence="17 18" key="1">
    <citation type="submission" date="2008-08" db="EMBL/GenBank/DDBJ databases">
        <title>Draft genome sequence of Bacteroides plebeius (DSM 17135).</title>
        <authorList>
            <person name="Sudarsanam P."/>
            <person name="Ley R."/>
            <person name="Guruge J."/>
            <person name="Turnbaugh P.J."/>
            <person name="Mahowald M."/>
            <person name="Liep D."/>
            <person name="Gordon J."/>
        </authorList>
    </citation>
    <scope>NUCLEOTIDE SEQUENCE [LARGE SCALE GENOMIC DNA]</scope>
    <source>
        <strain evidence="18">DSM 17135 / JCM 12973 / M2</strain>
    </source>
</reference>
<evidence type="ECO:0000256" key="5">
    <source>
        <dbReference type="ARBA" id="ARBA00022741"/>
    </source>
</evidence>
<dbReference type="SMART" id="SM00387">
    <property type="entry name" value="HATPase_c"/>
    <property type="match status" value="1"/>
</dbReference>
<keyword evidence="10" id="KW-0238">DNA-binding</keyword>
<evidence type="ECO:0000259" key="15">
    <source>
        <dbReference type="PROSITE" id="PS50109"/>
    </source>
</evidence>
<keyword evidence="13" id="KW-0472">Membrane</keyword>
<dbReference type="InterPro" id="IPR011006">
    <property type="entry name" value="CheY-like_superfamily"/>
</dbReference>
<dbReference type="eggNOG" id="COG3292">
    <property type="taxonomic scope" value="Bacteria"/>
</dbReference>
<dbReference type="RefSeq" id="WP_007557740.1">
    <property type="nucleotide sequence ID" value="NZ_DS990118.1"/>
</dbReference>
<evidence type="ECO:0000256" key="9">
    <source>
        <dbReference type="ARBA" id="ARBA00023015"/>
    </source>
</evidence>
<dbReference type="GO" id="GO:0003700">
    <property type="term" value="F:DNA-binding transcription factor activity"/>
    <property type="evidence" value="ECO:0007669"/>
    <property type="project" value="InterPro"/>
</dbReference>
<keyword evidence="7" id="KW-0067">ATP-binding</keyword>
<comment type="catalytic activity">
    <reaction evidence="1">
        <text>ATP + protein L-histidine = ADP + protein N-phospho-L-histidine.</text>
        <dbReference type="EC" id="2.7.13.3"/>
    </reaction>
</comment>
<dbReference type="SUPFAM" id="SSF52172">
    <property type="entry name" value="CheY-like"/>
    <property type="match status" value="1"/>
</dbReference>
<dbReference type="SUPFAM" id="SSF55874">
    <property type="entry name" value="ATPase domain of HSP90 chaperone/DNA topoisomerase II/histidine kinase"/>
    <property type="match status" value="1"/>
</dbReference>
<dbReference type="SUPFAM" id="SSF63829">
    <property type="entry name" value="Calcium-dependent phosphotriesterase"/>
    <property type="match status" value="3"/>
</dbReference>
<reference evidence="17 18" key="2">
    <citation type="submission" date="2008-08" db="EMBL/GenBank/DDBJ databases">
        <authorList>
            <person name="Fulton L."/>
            <person name="Clifton S."/>
            <person name="Fulton B."/>
            <person name="Xu J."/>
            <person name="Minx P."/>
            <person name="Pepin K.H."/>
            <person name="Johnson M."/>
            <person name="Thiruvilangam P."/>
            <person name="Bhonagiri V."/>
            <person name="Nash W.E."/>
            <person name="Mardis E.R."/>
            <person name="Wilson R.K."/>
        </authorList>
    </citation>
    <scope>NUCLEOTIDE SEQUENCE [LARGE SCALE GENOMIC DNA]</scope>
    <source>
        <strain evidence="18">DSM 17135 / JCM 12973 / M2</strain>
    </source>
</reference>
<keyword evidence="13" id="KW-1133">Transmembrane helix</keyword>
<keyword evidence="4" id="KW-0808">Transferase</keyword>
<dbReference type="PANTHER" id="PTHR43547">
    <property type="entry name" value="TWO-COMPONENT HISTIDINE KINASE"/>
    <property type="match status" value="1"/>
</dbReference>
<dbReference type="InterPro" id="IPR003594">
    <property type="entry name" value="HATPase_dom"/>
</dbReference>
<evidence type="ECO:0000256" key="12">
    <source>
        <dbReference type="PROSITE-ProRule" id="PRU00169"/>
    </source>
</evidence>
<protein>
    <recommendedName>
        <fullName evidence="2">histidine kinase</fullName>
        <ecNumber evidence="2">2.7.13.3</ecNumber>
    </recommendedName>
</protein>
<dbReference type="InterPro" id="IPR013783">
    <property type="entry name" value="Ig-like_fold"/>
</dbReference>
<keyword evidence="6 17" id="KW-0418">Kinase</keyword>
<evidence type="ECO:0000313" key="17">
    <source>
        <dbReference type="EMBL" id="EDY95176.1"/>
    </source>
</evidence>
<keyword evidence="9" id="KW-0805">Transcription regulation</keyword>
<dbReference type="GO" id="GO:0043565">
    <property type="term" value="F:sequence-specific DNA binding"/>
    <property type="evidence" value="ECO:0007669"/>
    <property type="project" value="InterPro"/>
</dbReference>
<name>B5CZW2_PHOPM</name>
<dbReference type="InterPro" id="IPR001789">
    <property type="entry name" value="Sig_transdc_resp-reg_receiver"/>
</dbReference>
<dbReference type="InterPro" id="IPR005467">
    <property type="entry name" value="His_kinase_dom"/>
</dbReference>
<dbReference type="eggNOG" id="COG5002">
    <property type="taxonomic scope" value="Bacteria"/>
</dbReference>
<dbReference type="OrthoDB" id="717811at2"/>
<dbReference type="PANTHER" id="PTHR43547:SF2">
    <property type="entry name" value="HYBRID SIGNAL TRANSDUCTION HISTIDINE KINASE C"/>
    <property type="match status" value="1"/>
</dbReference>
<accession>B5CZW2</accession>
<dbReference type="Pfam" id="PF07494">
    <property type="entry name" value="Reg_prop"/>
    <property type="match status" value="2"/>
</dbReference>
<evidence type="ECO:0000256" key="6">
    <source>
        <dbReference type="ARBA" id="ARBA00022777"/>
    </source>
</evidence>
<dbReference type="Pfam" id="PF12833">
    <property type="entry name" value="HTH_18"/>
    <property type="match status" value="1"/>
</dbReference>
<proteinExistence type="predicted"/>
<dbReference type="CDD" id="cd00082">
    <property type="entry name" value="HisKA"/>
    <property type="match status" value="1"/>
</dbReference>
<dbReference type="SMART" id="SM00388">
    <property type="entry name" value="HisKA"/>
    <property type="match status" value="1"/>
</dbReference>
<organism evidence="17 18">
    <name type="scientific">Phocaeicola plebeius (strain DSM 17135 / JCM 12973 / CCUG 54634 / M2)</name>
    <name type="common">Bacteroides plebeius</name>
    <dbReference type="NCBI Taxonomy" id="484018"/>
    <lineage>
        <taxon>Bacteria</taxon>
        <taxon>Pseudomonadati</taxon>
        <taxon>Bacteroidota</taxon>
        <taxon>Bacteroidia</taxon>
        <taxon>Bacteroidales</taxon>
        <taxon>Bacteroidaceae</taxon>
        <taxon>Phocaeicola</taxon>
    </lineage>
</organism>
<dbReference type="Pfam" id="PF00072">
    <property type="entry name" value="Response_reg"/>
    <property type="match status" value="1"/>
</dbReference>
<dbReference type="Pfam" id="PF07495">
    <property type="entry name" value="Y_Y_Y"/>
    <property type="match status" value="1"/>
</dbReference>
<keyword evidence="8" id="KW-0902">Two-component regulatory system</keyword>
<evidence type="ECO:0000313" key="18">
    <source>
        <dbReference type="Proteomes" id="UP000003452"/>
    </source>
</evidence>
<dbReference type="GO" id="GO:0005524">
    <property type="term" value="F:ATP binding"/>
    <property type="evidence" value="ECO:0007669"/>
    <property type="project" value="UniProtKB-KW"/>
</dbReference>
<dbReference type="SUPFAM" id="SSF47384">
    <property type="entry name" value="Homodimeric domain of signal transducing histidine kinase"/>
    <property type="match status" value="1"/>
</dbReference>
<dbReference type="Gene3D" id="3.40.50.2300">
    <property type="match status" value="1"/>
</dbReference>
<sequence>MKRCFLFCLWILFSLFLHGNIYFKHLGKNEGLSQISVVSIAQDELGRMWLGTLEGLNCYDGNRMTVFNALKDSLIGNEIHDLVCDKKGSVFFSSDGRLMRYALYEERFYDLKIHSSCLFANQEHVLTAVQDSIFQWNMTKNCFQFVCRVPSVGRIRNLYMGADGGIWIGSAKGLYRMEKLSGQSPVCILPKVTVYSLFQDSKGRLWVAGFRDGMYQLSLSSGKGWIVRRDLQLPSNDVRCFVEDDEGCIWAGTFNGLYKINDIRVVSGYKKEIAPGALSHSSIFSLYKDLQGSIWVGTYYGGVNYFNPVYDIFQHYTDNPERDDCLSFAYVGNMVEDKRGDIWICTEGGGLNCLHRATGKFSYYLNDSSHPESFFPNLKCIEYNSAEDCLYIGTHKQGMLCFDIASKNIRKEESWGKMGASFSEIFLKGNSLYLLADNGLFVKSGKSGPLAYLFPDVKETHAGGTAFFIDSQENVWMALRNKLIRISLKDSSDKSVYLYGENGLGRFIVSKIVEDKSGNLYFGTSGSGIYRYNPSNDRFVPFSEIDLRYCYTLNVTPDGFLLASGEKGVFVYHLQTGEIKIVDAEKQLHLSAVNDGCGLLCTRDGEIFVGGTEGMSTFRLSRLFSPFPAYNLFFSALEVNNRQFSAAMEGSVLSKALPFLNKLELAYNQNNLQLTFSSNNYIESAKRNIYEYCLEGFDKNWNTAYSHNLVFTNLEPGHYKLVIREKEAGDENGKHTIELPIFIHRPWWNTWWAYLTYFFVLFVIAYELLRNWRTKLNLRHSLAQEKLEKEKNEELTQAKLQFFANISHEFRTPLTLIISQTEALLQSPSLSPYFRVRLQRIYRNTFQFRELISELLDFRKMERGKLTLHVCQLDVIAFLREMTEEFQNQAQVKNITFSFRADNEEACCWADRRQLRKVISNLLSNAFKYTPVGGKVELVAGVTEKGIEIKVIDSGEGIPEESLPCVFDRFYQADTKMSSSGSGIGLALAKGIVELHHGVISVKSVMGYGSIFTVLLPVENPFQEEDGVVYVEAEDAEETIPVQDMSELSGDSLASPAGETEEILDKQTILLVEDNEDMLQVLVDMLSPLYKVKIAMNGQEGLDKALEESPDLIISDVMMPVMSGTEMCMKLKTNFNSSHIPVILLTALTSDDSKLKGVQCGADDYVEKPFNHKILLGKIANILRSRKLLVQKFQIDKKEEADSAGDIQALALNPMDVKFLSQLETVVKEHLADPEFDINALARQLGVSRSSLYNKLKVLSDMTPTEFMLNARLKYALDLLENHPDLQITEIAYQAGFNSLRYFRHCFKARFNQTPQEYREKKGSV</sequence>
<dbReference type="GO" id="GO:0000155">
    <property type="term" value="F:phosphorelay sensor kinase activity"/>
    <property type="evidence" value="ECO:0007669"/>
    <property type="project" value="InterPro"/>
</dbReference>
<dbReference type="InterPro" id="IPR003661">
    <property type="entry name" value="HisK_dim/P_dom"/>
</dbReference>
<evidence type="ECO:0000259" key="16">
    <source>
        <dbReference type="PROSITE" id="PS50110"/>
    </source>
</evidence>
<dbReference type="EC" id="2.7.13.3" evidence="2"/>
<evidence type="ECO:0000256" key="7">
    <source>
        <dbReference type="ARBA" id="ARBA00022840"/>
    </source>
</evidence>
<dbReference type="InterPro" id="IPR011110">
    <property type="entry name" value="Reg_prop"/>
</dbReference>
<dbReference type="EMBL" id="ABQC02000020">
    <property type="protein sequence ID" value="EDY95176.1"/>
    <property type="molecule type" value="Genomic_DNA"/>
</dbReference>
<dbReference type="CDD" id="cd00075">
    <property type="entry name" value="HATPase"/>
    <property type="match status" value="1"/>
</dbReference>
<dbReference type="Gene3D" id="1.10.287.130">
    <property type="match status" value="1"/>
</dbReference>
<dbReference type="Gene3D" id="2.60.40.10">
    <property type="entry name" value="Immunoglobulins"/>
    <property type="match status" value="1"/>
</dbReference>
<keyword evidence="3 12" id="KW-0597">Phosphoprotein</keyword>
<dbReference type="eggNOG" id="COG0745">
    <property type="taxonomic scope" value="Bacteria"/>
</dbReference>
<keyword evidence="11" id="KW-0804">Transcription</keyword>
<dbReference type="InterPro" id="IPR036890">
    <property type="entry name" value="HATPase_C_sf"/>
</dbReference>
<gene>
    <name evidence="17" type="ORF">BACPLE_02281</name>
</gene>
<dbReference type="PROSITE" id="PS01124">
    <property type="entry name" value="HTH_ARAC_FAMILY_2"/>
    <property type="match status" value="1"/>
</dbReference>
<dbReference type="Gene3D" id="1.10.10.60">
    <property type="entry name" value="Homeodomain-like"/>
    <property type="match status" value="1"/>
</dbReference>
<dbReference type="SMART" id="SM00342">
    <property type="entry name" value="HTH_ARAC"/>
    <property type="match status" value="1"/>
</dbReference>
<dbReference type="InterPro" id="IPR011123">
    <property type="entry name" value="Y_Y_Y"/>
</dbReference>
<dbReference type="PROSITE" id="PS50109">
    <property type="entry name" value="HIS_KIN"/>
    <property type="match status" value="1"/>
</dbReference>
<evidence type="ECO:0000256" key="13">
    <source>
        <dbReference type="SAM" id="Phobius"/>
    </source>
</evidence>
<evidence type="ECO:0000256" key="4">
    <source>
        <dbReference type="ARBA" id="ARBA00022679"/>
    </source>
</evidence>
<dbReference type="Gene3D" id="3.30.565.10">
    <property type="entry name" value="Histidine kinase-like ATPase, C-terminal domain"/>
    <property type="match status" value="1"/>
</dbReference>
<dbReference type="InterPro" id="IPR018062">
    <property type="entry name" value="HTH_AraC-typ_CS"/>
</dbReference>
<dbReference type="InterPro" id="IPR009057">
    <property type="entry name" value="Homeodomain-like_sf"/>
</dbReference>
<dbReference type="InterPro" id="IPR036097">
    <property type="entry name" value="HisK_dim/P_sf"/>
</dbReference>
<feature type="domain" description="HTH araC/xylS-type" evidence="14">
    <location>
        <begin position="1221"/>
        <end position="1321"/>
    </location>
</feature>
<dbReference type="PRINTS" id="PR00344">
    <property type="entry name" value="BCTRLSENSOR"/>
</dbReference>
<dbReference type="PROSITE" id="PS50110">
    <property type="entry name" value="RESPONSE_REGULATORY"/>
    <property type="match status" value="1"/>
</dbReference>
<evidence type="ECO:0000256" key="10">
    <source>
        <dbReference type="ARBA" id="ARBA00023125"/>
    </source>
</evidence>
<dbReference type="Gene3D" id="2.130.10.10">
    <property type="entry name" value="YVTN repeat-like/Quinoprotein amine dehydrogenase"/>
    <property type="match status" value="2"/>
</dbReference>
<dbReference type="PROSITE" id="PS00041">
    <property type="entry name" value="HTH_ARAC_FAMILY_1"/>
    <property type="match status" value="1"/>
</dbReference>
<dbReference type="Proteomes" id="UP000003452">
    <property type="component" value="Unassembled WGS sequence"/>
</dbReference>
<keyword evidence="13" id="KW-0812">Transmembrane</keyword>
<dbReference type="SUPFAM" id="SSF46689">
    <property type="entry name" value="Homeodomain-like"/>
    <property type="match status" value="1"/>
</dbReference>
<dbReference type="GeneID" id="43183083"/>
<keyword evidence="5" id="KW-0547">Nucleotide-binding</keyword>
<evidence type="ECO:0000259" key="14">
    <source>
        <dbReference type="PROSITE" id="PS01124"/>
    </source>
</evidence>
<evidence type="ECO:0000256" key="8">
    <source>
        <dbReference type="ARBA" id="ARBA00023012"/>
    </source>
</evidence>
<evidence type="ECO:0000256" key="2">
    <source>
        <dbReference type="ARBA" id="ARBA00012438"/>
    </source>
</evidence>
<dbReference type="Pfam" id="PF02518">
    <property type="entry name" value="HATPase_c"/>
    <property type="match status" value="1"/>
</dbReference>